<dbReference type="AlphaFoldDB" id="A0A918RAC0"/>
<accession>A0A918RAC0</accession>
<reference evidence="1" key="1">
    <citation type="journal article" date="2014" name="Int. J. Syst. Evol. Microbiol.">
        <title>Complete genome sequence of Corynebacterium casei LMG S-19264T (=DSM 44701T), isolated from a smear-ripened cheese.</title>
        <authorList>
            <consortium name="US DOE Joint Genome Institute (JGI-PGF)"/>
            <person name="Walter F."/>
            <person name="Albersmeier A."/>
            <person name="Kalinowski J."/>
            <person name="Ruckert C."/>
        </authorList>
    </citation>
    <scope>NUCLEOTIDE SEQUENCE</scope>
    <source>
        <strain evidence="1">KCTC 32422</strain>
    </source>
</reference>
<evidence type="ECO:0000313" key="2">
    <source>
        <dbReference type="Proteomes" id="UP000634139"/>
    </source>
</evidence>
<organism evidence="1 2">
    <name type="scientific">Novosphingobium arvoryzae</name>
    <dbReference type="NCBI Taxonomy" id="1256514"/>
    <lineage>
        <taxon>Bacteria</taxon>
        <taxon>Pseudomonadati</taxon>
        <taxon>Pseudomonadota</taxon>
        <taxon>Alphaproteobacteria</taxon>
        <taxon>Sphingomonadales</taxon>
        <taxon>Sphingomonadaceae</taxon>
        <taxon>Novosphingobium</taxon>
    </lineage>
</organism>
<protein>
    <recommendedName>
        <fullName evidence="3">Helix-turn-helix domain-containing protein</fullName>
    </recommendedName>
</protein>
<sequence length="70" mass="7791">MTLSFEDAAEILNVHVPFLTVLAERGDLQFEDIGGHQQVRLQTVLAYKRKRDTARSSALGELGEIDGHLL</sequence>
<name>A0A918RAC0_9SPHN</name>
<evidence type="ECO:0000313" key="1">
    <source>
        <dbReference type="EMBL" id="GGZ89497.1"/>
    </source>
</evidence>
<proteinExistence type="predicted"/>
<keyword evidence="2" id="KW-1185">Reference proteome</keyword>
<reference evidence="1" key="2">
    <citation type="submission" date="2020-09" db="EMBL/GenBank/DDBJ databases">
        <authorList>
            <person name="Sun Q."/>
            <person name="Kim S."/>
        </authorList>
    </citation>
    <scope>NUCLEOTIDE SEQUENCE</scope>
    <source>
        <strain evidence="1">KCTC 32422</strain>
    </source>
</reference>
<dbReference type="Proteomes" id="UP000634139">
    <property type="component" value="Unassembled WGS sequence"/>
</dbReference>
<gene>
    <name evidence="1" type="ORF">GCM10011617_05830</name>
</gene>
<dbReference type="EMBL" id="BMZD01000001">
    <property type="protein sequence ID" value="GGZ89497.1"/>
    <property type="molecule type" value="Genomic_DNA"/>
</dbReference>
<comment type="caution">
    <text evidence="1">The sequence shown here is derived from an EMBL/GenBank/DDBJ whole genome shotgun (WGS) entry which is preliminary data.</text>
</comment>
<evidence type="ECO:0008006" key="3">
    <source>
        <dbReference type="Google" id="ProtNLM"/>
    </source>
</evidence>
<dbReference type="RefSeq" id="WP_189538882.1">
    <property type="nucleotide sequence ID" value="NZ_BMZD01000001.1"/>
</dbReference>